<feature type="non-terminal residue" evidence="1">
    <location>
        <position position="1"/>
    </location>
</feature>
<comment type="caution">
    <text evidence="1">The sequence shown here is derived from an EMBL/GenBank/DDBJ whole genome shotgun (WGS) entry which is preliminary data.</text>
</comment>
<evidence type="ECO:0000313" key="1">
    <source>
        <dbReference type="EMBL" id="CAF87497.1"/>
    </source>
</evidence>
<sequence length="41" mass="5005">DRPLAADWKKLESSREYRNGNALREYQLEGLNWLTFNWYNS</sequence>
<gene>
    <name evidence="1" type="ORF">GSTENG00000305001</name>
</gene>
<reference evidence="1" key="2">
    <citation type="submission" date="2004-02" db="EMBL/GenBank/DDBJ databases">
        <authorList>
            <consortium name="Genoscope"/>
            <consortium name="Whitehead Institute Centre for Genome Research"/>
        </authorList>
    </citation>
    <scope>NUCLEOTIDE SEQUENCE</scope>
</reference>
<dbReference type="Gene3D" id="3.40.50.10810">
    <property type="entry name" value="Tandem AAA-ATPase domain"/>
    <property type="match status" value="1"/>
</dbReference>
<dbReference type="PANTHER" id="PTHR46850">
    <property type="entry name" value="CHROMODOMAIN-HELICASE-DNA-BINDING PROTEIN 9"/>
    <property type="match status" value="1"/>
</dbReference>
<organism evidence="1">
    <name type="scientific">Tetraodon nigroviridis</name>
    <name type="common">Spotted green pufferfish</name>
    <name type="synonym">Chelonodon nigroviridis</name>
    <dbReference type="NCBI Taxonomy" id="99883"/>
    <lineage>
        <taxon>Eukaryota</taxon>
        <taxon>Metazoa</taxon>
        <taxon>Chordata</taxon>
        <taxon>Craniata</taxon>
        <taxon>Vertebrata</taxon>
        <taxon>Euteleostomi</taxon>
        <taxon>Actinopterygii</taxon>
        <taxon>Neopterygii</taxon>
        <taxon>Teleostei</taxon>
        <taxon>Neoteleostei</taxon>
        <taxon>Acanthomorphata</taxon>
        <taxon>Eupercaria</taxon>
        <taxon>Tetraodontiformes</taxon>
        <taxon>Tetradontoidea</taxon>
        <taxon>Tetraodontidae</taxon>
        <taxon>Tetraodon</taxon>
    </lineage>
</organism>
<protein>
    <submittedName>
        <fullName evidence="1">(spotted green pufferfish) hypothetical protein</fullName>
    </submittedName>
</protein>
<dbReference type="InterPro" id="IPR038718">
    <property type="entry name" value="SNF2-like_sf"/>
</dbReference>
<dbReference type="EMBL" id="CAAE01002561">
    <property type="protein sequence ID" value="CAF87497.1"/>
    <property type="molecule type" value="Genomic_DNA"/>
</dbReference>
<accession>Q4THY5</accession>
<dbReference type="HOGENOM" id="CLU_1574390_0_0_1"/>
<proteinExistence type="predicted"/>
<dbReference type="PANTHER" id="PTHR46850:SF1">
    <property type="entry name" value="CHROMODOMAIN-HELICASE-DNA-BINDING PROTEIN 9"/>
    <property type="match status" value="1"/>
</dbReference>
<dbReference type="AlphaFoldDB" id="Q4THY5"/>
<dbReference type="KEGG" id="tng:GSTEN00000305G001"/>
<dbReference type="InterPro" id="IPR051493">
    <property type="entry name" value="CHD"/>
</dbReference>
<dbReference type="OrthoDB" id="5857104at2759"/>
<reference evidence="1" key="1">
    <citation type="journal article" date="2004" name="Nature">
        <title>Genome duplication in the teleost fish Tetraodon nigroviridis reveals the early vertebrate proto-karyotype.</title>
        <authorList>
            <person name="Jaillon O."/>
            <person name="Aury J.-M."/>
            <person name="Brunet F."/>
            <person name="Petit J.-L."/>
            <person name="Stange-Thomann N."/>
            <person name="Mauceli E."/>
            <person name="Bouneau L."/>
            <person name="Fischer C."/>
            <person name="Ozouf-Costaz C."/>
            <person name="Bernot A."/>
            <person name="Nicaud S."/>
            <person name="Jaffe D."/>
            <person name="Fisher S."/>
            <person name="Lutfalla G."/>
            <person name="Dossat C."/>
            <person name="Segurens B."/>
            <person name="Dasilva C."/>
            <person name="Salanoubat M."/>
            <person name="Levy M."/>
            <person name="Boudet N."/>
            <person name="Castellano S."/>
            <person name="Anthouard V."/>
            <person name="Jubin C."/>
            <person name="Castelli V."/>
            <person name="Katinka M."/>
            <person name="Vacherie B."/>
            <person name="Biemont C."/>
            <person name="Skalli Z."/>
            <person name="Cattolico L."/>
            <person name="Poulain J."/>
            <person name="De Berardinis V."/>
            <person name="Cruaud C."/>
            <person name="Duprat S."/>
            <person name="Brottier P."/>
            <person name="Coutanceau J.-P."/>
            <person name="Gouzy J."/>
            <person name="Parra G."/>
            <person name="Lardier G."/>
            <person name="Chapple C."/>
            <person name="McKernan K.J."/>
            <person name="McEwan P."/>
            <person name="Bosak S."/>
            <person name="Kellis M."/>
            <person name="Volff J.-N."/>
            <person name="Guigo R."/>
            <person name="Zody M.C."/>
            <person name="Mesirov J."/>
            <person name="Lindblad-Toh K."/>
            <person name="Birren B."/>
            <person name="Nusbaum C."/>
            <person name="Kahn D."/>
            <person name="Robinson-Rechavi M."/>
            <person name="Laudet V."/>
            <person name="Schachter V."/>
            <person name="Quetier F."/>
            <person name="Saurin W."/>
            <person name="Scarpelli C."/>
            <person name="Wincker P."/>
            <person name="Lander E.S."/>
            <person name="Weissenbach J."/>
            <person name="Roest Crollius H."/>
        </authorList>
    </citation>
    <scope>NUCLEOTIDE SEQUENCE [LARGE SCALE GENOMIC DNA]</scope>
</reference>
<name>Q4THY5_TETNG</name>